<evidence type="ECO:0000313" key="2">
    <source>
        <dbReference type="EMBL" id="SOD93896.1"/>
    </source>
</evidence>
<dbReference type="Pfam" id="PF19502">
    <property type="entry name" value="DUF6036"/>
    <property type="match status" value="1"/>
</dbReference>
<feature type="domain" description="DUF6036" evidence="1">
    <location>
        <begin position="7"/>
        <end position="166"/>
    </location>
</feature>
<accession>A0A286GF92</accession>
<dbReference type="Proteomes" id="UP000219621">
    <property type="component" value="Unassembled WGS sequence"/>
</dbReference>
<dbReference type="EMBL" id="OCNJ01000003">
    <property type="protein sequence ID" value="SOD93896.1"/>
    <property type="molecule type" value="Genomic_DNA"/>
</dbReference>
<dbReference type="InterPro" id="IPR045792">
    <property type="entry name" value="DUF6036"/>
</dbReference>
<protein>
    <recommendedName>
        <fullName evidence="1">DUF6036 domain-containing protein</fullName>
    </recommendedName>
</protein>
<proteinExistence type="predicted"/>
<organism evidence="2 3">
    <name type="scientific">Caenispirillum bisanense</name>
    <dbReference type="NCBI Taxonomy" id="414052"/>
    <lineage>
        <taxon>Bacteria</taxon>
        <taxon>Pseudomonadati</taxon>
        <taxon>Pseudomonadota</taxon>
        <taxon>Alphaproteobacteria</taxon>
        <taxon>Rhodospirillales</taxon>
        <taxon>Novispirillaceae</taxon>
        <taxon>Caenispirillum</taxon>
    </lineage>
</organism>
<gene>
    <name evidence="2" type="ORF">SAMN05421508_103253</name>
</gene>
<dbReference type="AlphaFoldDB" id="A0A286GF92"/>
<sequence length="187" mass="20837">MATDVRTLADVERAVRSLCRHFRTDHVILIGSQAALLEWPDAPIIVRTSGEIDAYPGNIREWEDRNREPASEEINALFGWGSTFHEQFGFYIDGVDDRTAKLPPDWRAEAVTRTILDEAGELTAVAPSARDLIVSKLHRLTDKDKDFIAAFHAERPLDIDDLLARLAECRPDASVLAGARAFLASLT</sequence>
<dbReference type="RefSeq" id="WP_176525090.1">
    <property type="nucleotide sequence ID" value="NZ_OCNJ01000003.1"/>
</dbReference>
<keyword evidence="3" id="KW-1185">Reference proteome</keyword>
<reference evidence="2 3" key="1">
    <citation type="submission" date="2017-09" db="EMBL/GenBank/DDBJ databases">
        <authorList>
            <person name="Ehlers B."/>
            <person name="Leendertz F.H."/>
        </authorList>
    </citation>
    <scope>NUCLEOTIDE SEQUENCE [LARGE SCALE GENOMIC DNA]</scope>
    <source>
        <strain evidence="2 3">USBA 140</strain>
    </source>
</reference>
<evidence type="ECO:0000259" key="1">
    <source>
        <dbReference type="Pfam" id="PF19502"/>
    </source>
</evidence>
<evidence type="ECO:0000313" key="3">
    <source>
        <dbReference type="Proteomes" id="UP000219621"/>
    </source>
</evidence>
<name>A0A286GF92_9PROT</name>